<protein>
    <submittedName>
        <fullName evidence="1">Uncharacterized protein</fullName>
    </submittedName>
</protein>
<name>A0A1R0X1M2_9BACL</name>
<dbReference type="AlphaFoldDB" id="A0A1R0X1M2"/>
<dbReference type="EMBL" id="MKQP01000040">
    <property type="protein sequence ID" value="OMD26764.1"/>
    <property type="molecule type" value="Genomic_DNA"/>
</dbReference>
<reference evidence="1 2" key="1">
    <citation type="submission" date="2016-10" db="EMBL/GenBank/DDBJ databases">
        <title>Paenibacillus species isolates.</title>
        <authorList>
            <person name="Beno S.M."/>
        </authorList>
    </citation>
    <scope>NUCLEOTIDE SEQUENCE [LARGE SCALE GENOMIC DNA]</scope>
    <source>
        <strain evidence="1 2">FSL H7-0604</strain>
    </source>
</reference>
<dbReference type="Proteomes" id="UP000187465">
    <property type="component" value="Unassembled WGS sequence"/>
</dbReference>
<comment type="caution">
    <text evidence="1">The sequence shown here is derived from an EMBL/GenBank/DDBJ whole genome shotgun (WGS) entry which is preliminary data.</text>
</comment>
<dbReference type="RefSeq" id="WP_076179529.1">
    <property type="nucleotide sequence ID" value="NZ_MKQP01000040.1"/>
</dbReference>
<evidence type="ECO:0000313" key="1">
    <source>
        <dbReference type="EMBL" id="OMD26764.1"/>
    </source>
</evidence>
<gene>
    <name evidence="1" type="ORF">BJP51_26600</name>
</gene>
<organism evidence="1 2">
    <name type="scientific">Paenibacillus odorifer</name>
    <dbReference type="NCBI Taxonomy" id="189426"/>
    <lineage>
        <taxon>Bacteria</taxon>
        <taxon>Bacillati</taxon>
        <taxon>Bacillota</taxon>
        <taxon>Bacilli</taxon>
        <taxon>Bacillales</taxon>
        <taxon>Paenibacillaceae</taxon>
        <taxon>Paenibacillus</taxon>
    </lineage>
</organism>
<accession>A0A1R0X1M2</accession>
<sequence length="209" mass="24551">MANKMEHFKTEIREYRCACGNGNYTFKWHTYRDNYFSEDVISQKEIECPVCKETHYIQDYSLVPKAVSDKTSEASNAVKDLCQIIKDYALEHYREPMFKYISSIPATRWHSLWHIGSPAIGTFRKDINATNGKEATFNRHLSGSYESTIYRIMVTLEKCNIEDLKLANWNDDLQVLIQKRNEVKELENGYLYKGQLLRDYTSYQDPKLS</sequence>
<proteinExistence type="predicted"/>
<evidence type="ECO:0000313" key="2">
    <source>
        <dbReference type="Proteomes" id="UP000187465"/>
    </source>
</evidence>